<keyword evidence="2" id="KW-0472">Membrane</keyword>
<dbReference type="PANTHER" id="PTHR47505">
    <property type="entry name" value="DNA UTILIZATION PROTEIN YHGH"/>
    <property type="match status" value="1"/>
</dbReference>
<dbReference type="InterPro" id="IPR051910">
    <property type="entry name" value="ComF/GntX_DNA_util-trans"/>
</dbReference>
<comment type="similarity">
    <text evidence="1">Belongs to the ComF/GntX family.</text>
</comment>
<dbReference type="InterPro" id="IPR000836">
    <property type="entry name" value="PRTase_dom"/>
</dbReference>
<keyword evidence="2" id="KW-0812">Transmembrane</keyword>
<sequence length="196" mass="22123">MQSKILKNSINIGGDGEYFYIRNYIPRNKKDTSSSLDEYSELILRYKKGDYKIISFFARLLSNIIYYYFYPYDLILPVPPSSSYLDIYPNSIVCSYLNSAGLIGYLKDEVVCIKGHKPNHITGAKYKKSSISSILIKNKSELKSKNIILFDDIITTGATFRQIKQTLLKKGANSVTGLFLGKTSGDYGKLQGDFNG</sequence>
<accession>A0A519BCU0</accession>
<keyword evidence="2" id="KW-1133">Transmembrane helix</keyword>
<organism evidence="3 4">
    <name type="scientific">Candidatus Acidulodesulfobacterium ferriphilum</name>
    <dbReference type="NCBI Taxonomy" id="2597223"/>
    <lineage>
        <taxon>Bacteria</taxon>
        <taxon>Deltaproteobacteria</taxon>
        <taxon>Candidatus Acidulodesulfobacterales</taxon>
        <taxon>Candidatus Acidulodesulfobacterium</taxon>
    </lineage>
</organism>
<evidence type="ECO:0000256" key="1">
    <source>
        <dbReference type="ARBA" id="ARBA00008007"/>
    </source>
</evidence>
<evidence type="ECO:0000256" key="2">
    <source>
        <dbReference type="SAM" id="Phobius"/>
    </source>
</evidence>
<dbReference type="Proteomes" id="UP000320813">
    <property type="component" value="Unassembled WGS sequence"/>
</dbReference>
<evidence type="ECO:0000313" key="4">
    <source>
        <dbReference type="Proteomes" id="UP000320813"/>
    </source>
</evidence>
<name>A0A519BCU0_9DELT</name>
<dbReference type="AlphaFoldDB" id="A0A519BCU0"/>
<dbReference type="InterPro" id="IPR029057">
    <property type="entry name" value="PRTase-like"/>
</dbReference>
<protein>
    <submittedName>
        <fullName evidence="3">ComF family protein</fullName>
    </submittedName>
</protein>
<dbReference type="PANTHER" id="PTHR47505:SF1">
    <property type="entry name" value="DNA UTILIZATION PROTEIN YHGH"/>
    <property type="match status" value="1"/>
</dbReference>
<evidence type="ECO:0000313" key="3">
    <source>
        <dbReference type="EMBL" id="RZD15096.1"/>
    </source>
</evidence>
<dbReference type="CDD" id="cd06223">
    <property type="entry name" value="PRTases_typeI"/>
    <property type="match status" value="1"/>
</dbReference>
<dbReference type="Gene3D" id="3.40.50.2020">
    <property type="match status" value="1"/>
</dbReference>
<comment type="caution">
    <text evidence="3">The sequence shown here is derived from an EMBL/GenBank/DDBJ whole genome shotgun (WGS) entry which is preliminary data.</text>
</comment>
<reference evidence="3 4" key="1">
    <citation type="submission" date="2019-01" db="EMBL/GenBank/DDBJ databases">
        <title>Insights into ecological role of a new deltaproteobacterial order Candidatus Sinidesulfobacterales (Sva0485) by metagenomics and metatranscriptomics.</title>
        <authorList>
            <person name="Tan S."/>
            <person name="Liu J."/>
            <person name="Fang Y."/>
            <person name="Hedlund B.P."/>
            <person name="Lian Z.H."/>
            <person name="Huang L.Y."/>
            <person name="Li J.T."/>
            <person name="Huang L.N."/>
            <person name="Li W.J."/>
            <person name="Jiang H.C."/>
            <person name="Dong H.L."/>
            <person name="Shu W.S."/>
        </authorList>
    </citation>
    <scope>NUCLEOTIDE SEQUENCE [LARGE SCALE GENOMIC DNA]</scope>
    <source>
        <strain evidence="3">AP3</strain>
    </source>
</reference>
<gene>
    <name evidence="3" type="ORF">EVJ47_02150</name>
</gene>
<proteinExistence type="inferred from homology"/>
<dbReference type="EMBL" id="SGBD01000001">
    <property type="protein sequence ID" value="RZD15096.1"/>
    <property type="molecule type" value="Genomic_DNA"/>
</dbReference>
<feature type="transmembrane region" description="Helical" evidence="2">
    <location>
        <begin position="53"/>
        <end position="70"/>
    </location>
</feature>
<dbReference type="SUPFAM" id="SSF53271">
    <property type="entry name" value="PRTase-like"/>
    <property type="match status" value="1"/>
</dbReference>